<dbReference type="SMART" id="SM00382">
    <property type="entry name" value="AAA"/>
    <property type="match status" value="1"/>
</dbReference>
<gene>
    <name evidence="2" type="ORF">U27_00496</name>
</gene>
<dbReference type="HOGENOM" id="CLU_391649_0_0_0"/>
<dbReference type="AlphaFoldDB" id="A0A081C7P4"/>
<dbReference type="Pfam" id="PF19961">
    <property type="entry name" value="EAD8"/>
    <property type="match status" value="1"/>
</dbReference>
<dbReference type="eggNOG" id="COG0457">
    <property type="taxonomic scope" value="Bacteria"/>
</dbReference>
<dbReference type="SMART" id="SM00028">
    <property type="entry name" value="TPR"/>
    <property type="match status" value="4"/>
</dbReference>
<proteinExistence type="predicted"/>
<dbReference type="InterPro" id="IPR003593">
    <property type="entry name" value="AAA+_ATPase"/>
</dbReference>
<dbReference type="PANTHER" id="PTHR47691">
    <property type="entry name" value="REGULATOR-RELATED"/>
    <property type="match status" value="1"/>
</dbReference>
<dbReference type="eggNOG" id="COG0470">
    <property type="taxonomic scope" value="Bacteria"/>
</dbReference>
<dbReference type="Gene3D" id="1.25.40.10">
    <property type="entry name" value="Tetratricopeptide repeat domain"/>
    <property type="match status" value="1"/>
</dbReference>
<dbReference type="Gene3D" id="3.40.50.300">
    <property type="entry name" value="P-loop containing nucleotide triphosphate hydrolases"/>
    <property type="match status" value="1"/>
</dbReference>
<dbReference type="SUPFAM" id="SSF48452">
    <property type="entry name" value="TPR-like"/>
    <property type="match status" value="1"/>
</dbReference>
<dbReference type="Pfam" id="PF00931">
    <property type="entry name" value="NB-ARC"/>
    <property type="match status" value="1"/>
</dbReference>
<protein>
    <submittedName>
        <fullName evidence="2">TPR repeat protein</fullName>
    </submittedName>
</protein>
<dbReference type="InterPro" id="IPR019734">
    <property type="entry name" value="TPR_rpt"/>
</dbReference>
<dbReference type="GO" id="GO:0043531">
    <property type="term" value="F:ADP binding"/>
    <property type="evidence" value="ECO:0007669"/>
    <property type="project" value="InterPro"/>
</dbReference>
<dbReference type="Proteomes" id="UP000030661">
    <property type="component" value="Unassembled WGS sequence"/>
</dbReference>
<evidence type="ECO:0000313" key="2">
    <source>
        <dbReference type="EMBL" id="GAK60599.1"/>
    </source>
</evidence>
<evidence type="ECO:0000259" key="1">
    <source>
        <dbReference type="SMART" id="SM00382"/>
    </source>
</evidence>
<reference evidence="2" key="1">
    <citation type="journal article" date="2015" name="PeerJ">
        <title>First genomic representation of candidate bacterial phylum KSB3 points to enhanced environmental sensing as a trigger of wastewater bulking.</title>
        <authorList>
            <person name="Sekiguchi Y."/>
            <person name="Ohashi A."/>
            <person name="Parks D.H."/>
            <person name="Yamauchi T."/>
            <person name="Tyson G.W."/>
            <person name="Hugenholtz P."/>
        </authorList>
    </citation>
    <scope>NUCLEOTIDE SEQUENCE [LARGE SCALE GENOMIC DNA]</scope>
</reference>
<keyword evidence="3" id="KW-1185">Reference proteome</keyword>
<dbReference type="InterPro" id="IPR027417">
    <property type="entry name" value="P-loop_NTPase"/>
</dbReference>
<dbReference type="InterPro" id="IPR045437">
    <property type="entry name" value="EAD8"/>
</dbReference>
<dbReference type="STRING" id="1499967.U27_00496"/>
<name>A0A081C7P4_VECG1</name>
<accession>A0A081C7P4</accession>
<evidence type="ECO:0000313" key="3">
    <source>
        <dbReference type="Proteomes" id="UP000030661"/>
    </source>
</evidence>
<dbReference type="SUPFAM" id="SSF52540">
    <property type="entry name" value="P-loop containing nucleoside triphosphate hydrolases"/>
    <property type="match status" value="1"/>
</dbReference>
<dbReference type="PANTHER" id="PTHR47691:SF3">
    <property type="entry name" value="HTH-TYPE TRANSCRIPTIONAL REGULATOR RV0890C-RELATED"/>
    <property type="match status" value="1"/>
</dbReference>
<dbReference type="EMBL" id="DF820474">
    <property type="protein sequence ID" value="GAK60599.1"/>
    <property type="molecule type" value="Genomic_DNA"/>
</dbReference>
<sequence>MAIEQEIVTWLERHSDILDLKETSGRKAFLFKADLTDLQNKLKLEETTAIFCSDLVQRLRNYGALSDGRDPLTAVLEAAKTMVGRDKQAECDALIARLQSAPRSRQAGWPSTTPRHLPPIDAYFVDREQQLADLMRDLYPGKVVTLCGMGGIGKTALAAQAARQIEPERFPDGILFHSFYKQRDHKVALEYIAATFGIEPKLTPEKAAQIALAGRQALLILDGTEEADDLRPILNVRGTCGVLITSRKKHDALQTRLNLSPLSQQFALDLLNSWRGAQGMDAAAQQICEILDGLPLAVRLVGHYLSETGEPATEYLAWLKTQPFDALDRGDHRDESVKVLLRRSVAQLSELARQSLAVIGLLAFAPCAIEPLAAALDCDIRQCQTAAGELVNFGILQTTADRYEMCHRLIHTYAQHQLPSPPEALERLVAYYLNFIKEQQQHGRAGYAQMDPERFHLMQVLETCQERAMWSSVSVLVGKIDTYLDRQGYWSERQAALKMNLIAAHQQADQSDEAWCVNNLGLTCLHRGDYATALTYLEQSLAIQRDIGDKAGEGTTLNNLSQIYDARGDYATALTYLEQSLAIQREIGDKAGEGATLNNLSQIFKARGDYATALTYLEQSLAIRREIGDIAGVCATLFNMGHIHVQNEELQEALEAWGTVYRLAKPRNLAQALEALDNLAGQLGLPGGSEAWEKLAADMDAAMK</sequence>
<dbReference type="PRINTS" id="PR00364">
    <property type="entry name" value="DISEASERSIST"/>
</dbReference>
<dbReference type="InterPro" id="IPR002182">
    <property type="entry name" value="NB-ARC"/>
</dbReference>
<dbReference type="InterPro" id="IPR011990">
    <property type="entry name" value="TPR-like_helical_dom_sf"/>
</dbReference>
<organism evidence="2">
    <name type="scientific">Vecturithrix granuli</name>
    <dbReference type="NCBI Taxonomy" id="1499967"/>
    <lineage>
        <taxon>Bacteria</taxon>
        <taxon>Candidatus Moduliflexota</taxon>
        <taxon>Candidatus Vecturitrichia</taxon>
        <taxon>Candidatus Vecturitrichales</taxon>
        <taxon>Candidatus Vecturitrichaceae</taxon>
        <taxon>Candidatus Vecturithrix</taxon>
    </lineage>
</organism>
<dbReference type="Pfam" id="PF13424">
    <property type="entry name" value="TPR_12"/>
    <property type="match status" value="2"/>
</dbReference>
<feature type="domain" description="AAA+ ATPase" evidence="1">
    <location>
        <begin position="140"/>
        <end position="272"/>
    </location>
</feature>